<name>A0A2S9CP97_CHRCI</name>
<dbReference type="Proteomes" id="UP000238325">
    <property type="component" value="Unassembled WGS sequence"/>
</dbReference>
<evidence type="ECO:0000313" key="5">
    <source>
        <dbReference type="Proteomes" id="UP000238325"/>
    </source>
</evidence>
<keyword evidence="5" id="KW-1185">Reference proteome</keyword>
<feature type="chain" id="PRO_5015491403" evidence="1">
    <location>
        <begin position="27"/>
        <end position="316"/>
    </location>
</feature>
<protein>
    <submittedName>
        <fullName evidence="3">Alpha/beta hydrolase</fullName>
    </submittedName>
</protein>
<dbReference type="AlphaFoldDB" id="A0A2S9CP97"/>
<sequence>MKTIRKISAVSLLCLTLFTVVTVSCTEENEPPTTTQEVQNRNHQTAKTQFITVKGNAIAYRVLGKEDGIPLVLLPGLGGSMDDWDPAVTDGLAKKYKVIIFDNKGVASSKGTTPNTVQAMADDAVDFIKALNLTQVNIMGFSMGGFVAQRIVLTNPSLINKVILTGTGPQGAIGLSNLPNIIAGTAGLSPEASYLKFGFTESAQSTGEGKASFARVQLRTTDRDLPLNDAASNAQFTAVLSWAQPNADALTEIEKIKKPVLIVHGENDLPVSVQNAKNMAQHLDDAELVIFPDSGHASFYQYHDTFVAKAIEFLGK</sequence>
<proteinExistence type="predicted"/>
<evidence type="ECO:0000313" key="4">
    <source>
        <dbReference type="EMBL" id="PRB88702.1"/>
    </source>
</evidence>
<dbReference type="PROSITE" id="PS51257">
    <property type="entry name" value="PROKAR_LIPOPROTEIN"/>
    <property type="match status" value="1"/>
</dbReference>
<dbReference type="InterPro" id="IPR000073">
    <property type="entry name" value="AB_hydrolase_1"/>
</dbReference>
<evidence type="ECO:0000259" key="2">
    <source>
        <dbReference type="Pfam" id="PF00561"/>
    </source>
</evidence>
<dbReference type="InterPro" id="IPR050471">
    <property type="entry name" value="AB_hydrolase"/>
</dbReference>
<evidence type="ECO:0000313" key="3">
    <source>
        <dbReference type="EMBL" id="PRB82327.1"/>
    </source>
</evidence>
<dbReference type="EMBL" id="PCPP01000003">
    <property type="protein sequence ID" value="PRB82327.1"/>
    <property type="molecule type" value="Genomic_DNA"/>
</dbReference>
<feature type="domain" description="AB hydrolase-1" evidence="2">
    <location>
        <begin position="70"/>
        <end position="300"/>
    </location>
</feature>
<dbReference type="PANTHER" id="PTHR43433">
    <property type="entry name" value="HYDROLASE, ALPHA/BETA FOLD FAMILY PROTEIN"/>
    <property type="match status" value="1"/>
</dbReference>
<comment type="caution">
    <text evidence="3">The sequence shown here is derived from an EMBL/GenBank/DDBJ whole genome shotgun (WGS) entry which is preliminary data.</text>
</comment>
<dbReference type="GO" id="GO:0016787">
    <property type="term" value="F:hydrolase activity"/>
    <property type="evidence" value="ECO:0007669"/>
    <property type="project" value="UniProtKB-KW"/>
</dbReference>
<dbReference type="OrthoDB" id="9773293at2"/>
<keyword evidence="3" id="KW-0378">Hydrolase</keyword>
<reference evidence="5 6" key="1">
    <citation type="submission" date="2017-09" db="EMBL/GenBank/DDBJ databases">
        <title>Genomic, metabolic, and phenotypic characteristics of bacterial isolates from the natural microbiome of the model nematode Caenorhabditis elegans.</title>
        <authorList>
            <person name="Zimmermann J."/>
            <person name="Obeng N."/>
            <person name="Yang W."/>
            <person name="Obeng O."/>
            <person name="Kissoyan K."/>
            <person name="Pees B."/>
            <person name="Dirksen P."/>
            <person name="Hoppner M."/>
            <person name="Franke A."/>
            <person name="Rosenstiel P."/>
            <person name="Leippe M."/>
            <person name="Dierking K."/>
            <person name="Kaleta C."/>
            <person name="Schulenburg H."/>
        </authorList>
    </citation>
    <scope>NUCLEOTIDE SEQUENCE [LARGE SCALE GENOMIC DNA]</scope>
    <source>
        <strain evidence="3 6">MYb25</strain>
        <strain evidence="4 5">MYb44</strain>
    </source>
</reference>
<evidence type="ECO:0000256" key="1">
    <source>
        <dbReference type="SAM" id="SignalP"/>
    </source>
</evidence>
<dbReference type="PRINTS" id="PR00111">
    <property type="entry name" value="ABHYDROLASE"/>
</dbReference>
<dbReference type="Proteomes" id="UP000238534">
    <property type="component" value="Unassembled WGS sequence"/>
</dbReference>
<accession>A0A2S9CP97</accession>
<organism evidence="3 6">
    <name type="scientific">Chryseobacterium culicis</name>
    <dbReference type="NCBI Taxonomy" id="680127"/>
    <lineage>
        <taxon>Bacteria</taxon>
        <taxon>Pseudomonadati</taxon>
        <taxon>Bacteroidota</taxon>
        <taxon>Flavobacteriia</taxon>
        <taxon>Flavobacteriales</taxon>
        <taxon>Weeksellaceae</taxon>
        <taxon>Chryseobacterium group</taxon>
        <taxon>Chryseobacterium</taxon>
    </lineage>
</organism>
<dbReference type="RefSeq" id="WP_105683453.1">
    <property type="nucleotide sequence ID" value="NZ_JBBGZD010000003.1"/>
</dbReference>
<dbReference type="PANTHER" id="PTHR43433:SF5">
    <property type="entry name" value="AB HYDROLASE-1 DOMAIN-CONTAINING PROTEIN"/>
    <property type="match status" value="1"/>
</dbReference>
<evidence type="ECO:0000313" key="6">
    <source>
        <dbReference type="Proteomes" id="UP000238534"/>
    </source>
</evidence>
<feature type="signal peptide" evidence="1">
    <location>
        <begin position="1"/>
        <end position="26"/>
    </location>
</feature>
<keyword evidence="1" id="KW-0732">Signal</keyword>
<dbReference type="Gene3D" id="3.40.50.1820">
    <property type="entry name" value="alpha/beta hydrolase"/>
    <property type="match status" value="1"/>
</dbReference>
<dbReference type="EMBL" id="PCPH01000004">
    <property type="protein sequence ID" value="PRB88702.1"/>
    <property type="molecule type" value="Genomic_DNA"/>
</dbReference>
<gene>
    <name evidence="3" type="ORF">CQ022_16655</name>
    <name evidence="4" type="ORF">CQ033_15550</name>
</gene>
<dbReference type="InterPro" id="IPR029058">
    <property type="entry name" value="AB_hydrolase_fold"/>
</dbReference>
<dbReference type="Pfam" id="PF00561">
    <property type="entry name" value="Abhydrolase_1"/>
    <property type="match status" value="1"/>
</dbReference>
<dbReference type="SUPFAM" id="SSF53474">
    <property type="entry name" value="alpha/beta-Hydrolases"/>
    <property type="match status" value="1"/>
</dbReference>